<sequence>MGQHHRQVARKMDALGSRSKRAKRAGDETSLTYLSSELLVSVTDFLPKTARIFVAVAITAPPSSWRERGWRDGPSPAARAVVEAAGRAEIAVDRMDFEDVCDVESSRSWTMRGYGHQRRQHGSSFGREAMAVKWKKQLRAYYNAEGWSLLDFLDLDRRLCSRLTDDDLGAILMCIDAKLLEKLDLGMSHQFINPTAVDDSTSLSAPIVLDVLESILEVPDDNCFQRLQLPRDWMTDRCPTKGQTWCCNNSAIRTFNSRFGGIFNPKTLNAYFGFGDSEDLVYYLRDAPLDDGSDSYENADPLNGCAFCEFYDQCSVCDHCGLIGCSGCGDHPYQCVNCGINCCDGCAEEIANPVSYCGVEDCESMCKECRLKSFTNGTGYDCRGCKYLAFDDLLFQNSQQQSIIDQLRIEKQQLRSGKGGLSTNVCYALPASTLQ</sequence>
<keyword evidence="3" id="KW-1185">Reference proteome</keyword>
<feature type="region of interest" description="Disordered" evidence="1">
    <location>
        <begin position="1"/>
        <end position="23"/>
    </location>
</feature>
<reference evidence="2 3" key="1">
    <citation type="journal article" date="2012" name="Genome Biol.">
        <title>Genome and low-iron response of an oceanic diatom adapted to chronic iron limitation.</title>
        <authorList>
            <person name="Lommer M."/>
            <person name="Specht M."/>
            <person name="Roy A.S."/>
            <person name="Kraemer L."/>
            <person name="Andreson R."/>
            <person name="Gutowska M.A."/>
            <person name="Wolf J."/>
            <person name="Bergner S.V."/>
            <person name="Schilhabel M.B."/>
            <person name="Klostermeier U.C."/>
            <person name="Beiko R.G."/>
            <person name="Rosenstiel P."/>
            <person name="Hippler M."/>
            <person name="Laroche J."/>
        </authorList>
    </citation>
    <scope>NUCLEOTIDE SEQUENCE [LARGE SCALE GENOMIC DNA]</scope>
    <source>
        <strain evidence="2 3">CCMP1005</strain>
    </source>
</reference>
<proteinExistence type="predicted"/>
<dbReference type="AlphaFoldDB" id="K0SIH0"/>
<comment type="caution">
    <text evidence="2">The sequence shown here is derived from an EMBL/GenBank/DDBJ whole genome shotgun (WGS) entry which is preliminary data.</text>
</comment>
<organism evidence="2 3">
    <name type="scientific">Thalassiosira oceanica</name>
    <name type="common">Marine diatom</name>
    <dbReference type="NCBI Taxonomy" id="159749"/>
    <lineage>
        <taxon>Eukaryota</taxon>
        <taxon>Sar</taxon>
        <taxon>Stramenopiles</taxon>
        <taxon>Ochrophyta</taxon>
        <taxon>Bacillariophyta</taxon>
        <taxon>Coscinodiscophyceae</taxon>
        <taxon>Thalassiosirophycidae</taxon>
        <taxon>Thalassiosirales</taxon>
        <taxon>Thalassiosiraceae</taxon>
        <taxon>Thalassiosira</taxon>
    </lineage>
</organism>
<protein>
    <submittedName>
        <fullName evidence="2">Uncharacterized protein</fullName>
    </submittedName>
</protein>
<dbReference type="Proteomes" id="UP000266841">
    <property type="component" value="Unassembled WGS sequence"/>
</dbReference>
<name>K0SIH0_THAOC</name>
<evidence type="ECO:0000313" key="3">
    <source>
        <dbReference type="Proteomes" id="UP000266841"/>
    </source>
</evidence>
<evidence type="ECO:0000313" key="2">
    <source>
        <dbReference type="EMBL" id="EJK65135.1"/>
    </source>
</evidence>
<accession>K0SIH0</accession>
<gene>
    <name evidence="2" type="ORF">THAOC_14048</name>
</gene>
<dbReference type="EMBL" id="AGNL01016329">
    <property type="protein sequence ID" value="EJK65135.1"/>
    <property type="molecule type" value="Genomic_DNA"/>
</dbReference>
<evidence type="ECO:0000256" key="1">
    <source>
        <dbReference type="SAM" id="MobiDB-lite"/>
    </source>
</evidence>